<evidence type="ECO:0000313" key="6">
    <source>
        <dbReference type="Proteomes" id="UP000322699"/>
    </source>
</evidence>
<dbReference type="GO" id="GO:0005975">
    <property type="term" value="P:carbohydrate metabolic process"/>
    <property type="evidence" value="ECO:0007669"/>
    <property type="project" value="InterPro"/>
</dbReference>
<dbReference type="PANTHER" id="PTHR34987:SF2">
    <property type="entry name" value="B, PUTATIVE (AFU_ORTHOLOGUE AFUA_7G05040)-RELATED"/>
    <property type="match status" value="1"/>
</dbReference>
<dbReference type="RefSeq" id="WP_068262118.1">
    <property type="nucleotide sequence ID" value="NZ_LWSK01000032.1"/>
</dbReference>
<feature type="domain" description="Bacterial alpha-L-rhamnosidase N-terminal" evidence="2">
    <location>
        <begin position="113"/>
        <end position="225"/>
    </location>
</feature>
<dbReference type="Proteomes" id="UP000322699">
    <property type="component" value="Unassembled WGS sequence"/>
</dbReference>
<evidence type="ECO:0000259" key="4">
    <source>
        <dbReference type="Pfam" id="PF17390"/>
    </source>
</evidence>
<dbReference type="Gene3D" id="1.50.10.10">
    <property type="match status" value="1"/>
</dbReference>
<evidence type="ECO:0000313" key="5">
    <source>
        <dbReference type="EMBL" id="KAA1259088.1"/>
    </source>
</evidence>
<gene>
    <name evidence="5" type="ORF">LF1_16160</name>
</gene>
<evidence type="ECO:0000259" key="3">
    <source>
        <dbReference type="Pfam" id="PF17389"/>
    </source>
</evidence>
<dbReference type="AlphaFoldDB" id="A0A5B1CD51"/>
<name>A0A5B1CD51_9BACT</name>
<evidence type="ECO:0000259" key="2">
    <source>
        <dbReference type="Pfam" id="PF08531"/>
    </source>
</evidence>
<dbReference type="InterPro" id="IPR012341">
    <property type="entry name" value="6hp_glycosidase-like_sf"/>
</dbReference>
<evidence type="ECO:0000256" key="1">
    <source>
        <dbReference type="SAM" id="SignalP"/>
    </source>
</evidence>
<reference evidence="5 6" key="1">
    <citation type="submission" date="2019-08" db="EMBL/GenBank/DDBJ databases">
        <title>Deep-cultivation of Planctomycetes and their phenomic and genomic characterization uncovers novel biology.</title>
        <authorList>
            <person name="Wiegand S."/>
            <person name="Jogler M."/>
            <person name="Boedeker C."/>
            <person name="Pinto D."/>
            <person name="Vollmers J."/>
            <person name="Rivas-Marin E."/>
            <person name="Kohn T."/>
            <person name="Peeters S.H."/>
            <person name="Heuer A."/>
            <person name="Rast P."/>
            <person name="Oberbeckmann S."/>
            <person name="Bunk B."/>
            <person name="Jeske O."/>
            <person name="Meyerdierks A."/>
            <person name="Storesund J.E."/>
            <person name="Kallscheuer N."/>
            <person name="Luecker S."/>
            <person name="Lage O.M."/>
            <person name="Pohl T."/>
            <person name="Merkel B.J."/>
            <person name="Hornburger P."/>
            <person name="Mueller R.-W."/>
            <person name="Bruemmer F."/>
            <person name="Labrenz M."/>
            <person name="Spormann A.M."/>
            <person name="Op Den Camp H."/>
            <person name="Overmann J."/>
            <person name="Amann R."/>
            <person name="Jetten M.S.M."/>
            <person name="Mascher T."/>
            <person name="Medema M.H."/>
            <person name="Devos D.P."/>
            <person name="Kaster A.-K."/>
            <person name="Ovreas L."/>
            <person name="Rohde M."/>
            <person name="Galperin M.Y."/>
            <person name="Jogler C."/>
        </authorList>
    </citation>
    <scope>NUCLEOTIDE SEQUENCE [LARGE SCALE GENOMIC DNA]</scope>
    <source>
        <strain evidence="5 6">LF1</strain>
    </source>
</reference>
<keyword evidence="1" id="KW-0732">Signal</keyword>
<dbReference type="InterPro" id="IPR035396">
    <property type="entry name" value="Bac_rhamnosid6H"/>
</dbReference>
<dbReference type="OrthoDB" id="9761045at2"/>
<sequence length="787" mass="89733" precursor="true">MNKLLTILAASLFIPLCGSVNAEPVDWKAQWIWQAEDGPSNSWVAFRKNVKLDAVPQKVVANISADSKYWMWINGEMVVFEGSVARGPSPSKPWKRGKEVWKKPPEAKPSNTWYEEVDITRFLEPGENTIAVLAWYWGNETHKGTHIDSGKGGFIFQADIGEKKLVSDRSWKVKADPAYAIDSGDTGKNIVQFHVKYDARKSMGDWMSPDYSDADWKAATEKGIPPAAPWYNLEKNYVPALVNHGLQFYQDYPESKFPLISEGQAISCTLPFNQQITPYLDIECDAGLEIKITTDDRHNMIDAFYTTKQGRQSFESFSWMNGHKVIYEIPAGVKIHGLKYRWMSVGNMAGSFQCSDPFYERLWWMGRNTLFVCARDNFMDCPDRERACWIGDVSDQASYLFYCMDDPGRQLLKKAIRVTMAYSEDGVYAALGPLRLRELPSQSLQFVDQCIWQYYFNTGDEETLRYAYPYVREYLNLWSIGANGLPKREKRSSDFWNWSDWGVKNTLDQDVVLDSLYYMALNSAKKMAMELGEKKDIVWYDERIESMDKAFNKAYWTGKYYSSRPGKLQDDRANCLTILSGLADEDKHDSIVENVLIPNQFCSPHFEWMVEEAMCYAGRYDAALTRMKERYQSQVDREGMSTLYEMFPNGGTYNHAWNAPNTILSKHIAGIEPTGIGWSEFQILPNMEHFASLKQVVPSVSGDITVGLEQKENAFNLDLVSPDGTTAVIGIPKSIGTLAEIRANDKPIWKEGQFISSGLQIQQADEDDKYLKFKLPAGTWKISATAR</sequence>
<keyword evidence="6" id="KW-1185">Reference proteome</keyword>
<dbReference type="Pfam" id="PF08531">
    <property type="entry name" value="Bac_rhamnosid_N"/>
    <property type="match status" value="1"/>
</dbReference>
<feature type="signal peptide" evidence="1">
    <location>
        <begin position="1"/>
        <end position="22"/>
    </location>
</feature>
<dbReference type="Pfam" id="PF17389">
    <property type="entry name" value="Bac_rhamnosid6H"/>
    <property type="match status" value="1"/>
</dbReference>
<dbReference type="SUPFAM" id="SSF48208">
    <property type="entry name" value="Six-hairpin glycosidases"/>
    <property type="match status" value="1"/>
</dbReference>
<dbReference type="InterPro" id="IPR035398">
    <property type="entry name" value="Bac_rhamnosid_C"/>
</dbReference>
<feature type="chain" id="PRO_5022976622" evidence="1">
    <location>
        <begin position="23"/>
        <end position="787"/>
    </location>
</feature>
<feature type="domain" description="Alpha-L-rhamnosidase C-terminal" evidence="4">
    <location>
        <begin position="670"/>
        <end position="736"/>
    </location>
</feature>
<protein>
    <submittedName>
        <fullName evidence="5">Bacterial alpha-L-rhamnosidase</fullName>
    </submittedName>
</protein>
<dbReference type="Gene3D" id="2.60.120.260">
    <property type="entry name" value="Galactose-binding domain-like"/>
    <property type="match status" value="1"/>
</dbReference>
<proteinExistence type="predicted"/>
<comment type="caution">
    <text evidence="5">The sequence shown here is derived from an EMBL/GenBank/DDBJ whole genome shotgun (WGS) entry which is preliminary data.</text>
</comment>
<dbReference type="InterPro" id="IPR013737">
    <property type="entry name" value="Bac_rhamnosid_N"/>
</dbReference>
<dbReference type="Pfam" id="PF17390">
    <property type="entry name" value="Bac_rhamnosid_C"/>
    <property type="match status" value="1"/>
</dbReference>
<feature type="domain" description="Alpha-L-rhamnosidase six-hairpin glycosidase" evidence="3">
    <location>
        <begin position="348"/>
        <end position="594"/>
    </location>
</feature>
<dbReference type="InterPro" id="IPR008928">
    <property type="entry name" value="6-hairpin_glycosidase_sf"/>
</dbReference>
<organism evidence="5 6">
    <name type="scientific">Rubripirellula obstinata</name>
    <dbReference type="NCBI Taxonomy" id="406547"/>
    <lineage>
        <taxon>Bacteria</taxon>
        <taxon>Pseudomonadati</taxon>
        <taxon>Planctomycetota</taxon>
        <taxon>Planctomycetia</taxon>
        <taxon>Pirellulales</taxon>
        <taxon>Pirellulaceae</taxon>
        <taxon>Rubripirellula</taxon>
    </lineage>
</organism>
<dbReference type="Gene3D" id="2.60.420.10">
    <property type="entry name" value="Maltose phosphorylase, domain 3"/>
    <property type="match status" value="1"/>
</dbReference>
<dbReference type="PANTHER" id="PTHR34987">
    <property type="entry name" value="C, PUTATIVE (AFU_ORTHOLOGUE AFUA_3G02880)-RELATED"/>
    <property type="match status" value="1"/>
</dbReference>
<accession>A0A5B1CD51</accession>
<dbReference type="EMBL" id="VRLW01000001">
    <property type="protein sequence ID" value="KAA1259088.1"/>
    <property type="molecule type" value="Genomic_DNA"/>
</dbReference>